<keyword evidence="1" id="KW-0489">Methyltransferase</keyword>
<dbReference type="PANTHER" id="PTHR43861">
    <property type="entry name" value="TRANS-ACONITATE 2-METHYLTRANSFERASE-RELATED"/>
    <property type="match status" value="1"/>
</dbReference>
<dbReference type="Proteomes" id="UP000239494">
    <property type="component" value="Unassembled WGS sequence"/>
</dbReference>
<sequence length="243" mass="27151">MTALDYDDLATEYAKHRRPYPGLVEHIVERAGVTSDSTVLEVGCGTANHLAAVRRTTGARCIGVEPSAEMRKQAAEHPEELDLREGFAEELDFPEGTFDLVMSVDMIHYVREPLRYFQRAFAALKPGGHFLTVTDSDWAIRNRIPMARYFPATIEVEFARYQPVPALAGDLALAGFTDLYERMIESTYLLHEATKFEDKSHSCLHLIGDEEFAAGIAALRADLAKGPIEANQRSLALWGRRPL</sequence>
<evidence type="ECO:0000313" key="1">
    <source>
        <dbReference type="EMBL" id="PRY38859.1"/>
    </source>
</evidence>
<evidence type="ECO:0000313" key="2">
    <source>
        <dbReference type="Proteomes" id="UP000239494"/>
    </source>
</evidence>
<proteinExistence type="predicted"/>
<comment type="caution">
    <text evidence="1">The sequence shown here is derived from an EMBL/GenBank/DDBJ whole genome shotgun (WGS) entry which is preliminary data.</text>
</comment>
<dbReference type="InterPro" id="IPR029063">
    <property type="entry name" value="SAM-dependent_MTases_sf"/>
</dbReference>
<dbReference type="EMBL" id="PVTF01000008">
    <property type="protein sequence ID" value="PRY38859.1"/>
    <property type="molecule type" value="Genomic_DNA"/>
</dbReference>
<dbReference type="GO" id="GO:0032259">
    <property type="term" value="P:methylation"/>
    <property type="evidence" value="ECO:0007669"/>
    <property type="project" value="UniProtKB-KW"/>
</dbReference>
<name>A0A2T0SZN4_9PSEU</name>
<gene>
    <name evidence="1" type="ORF">CLV43_108259</name>
</gene>
<dbReference type="GO" id="GO:0008168">
    <property type="term" value="F:methyltransferase activity"/>
    <property type="evidence" value="ECO:0007669"/>
    <property type="project" value="UniProtKB-KW"/>
</dbReference>
<dbReference type="RefSeq" id="WP_106190199.1">
    <property type="nucleotide sequence ID" value="NZ_PVTF01000008.1"/>
</dbReference>
<accession>A0A2T0SZN4</accession>
<dbReference type="OrthoDB" id="65624at2"/>
<organism evidence="1 2">
    <name type="scientific">Umezawaea tangerina</name>
    <dbReference type="NCBI Taxonomy" id="84725"/>
    <lineage>
        <taxon>Bacteria</taxon>
        <taxon>Bacillati</taxon>
        <taxon>Actinomycetota</taxon>
        <taxon>Actinomycetes</taxon>
        <taxon>Pseudonocardiales</taxon>
        <taxon>Pseudonocardiaceae</taxon>
        <taxon>Umezawaea</taxon>
    </lineage>
</organism>
<dbReference type="SUPFAM" id="SSF53335">
    <property type="entry name" value="S-adenosyl-L-methionine-dependent methyltransferases"/>
    <property type="match status" value="1"/>
</dbReference>
<dbReference type="Gene3D" id="3.40.50.150">
    <property type="entry name" value="Vaccinia Virus protein VP39"/>
    <property type="match status" value="1"/>
</dbReference>
<keyword evidence="2" id="KW-1185">Reference proteome</keyword>
<keyword evidence="1" id="KW-0808">Transferase</keyword>
<dbReference type="AlphaFoldDB" id="A0A2T0SZN4"/>
<protein>
    <submittedName>
        <fullName evidence="1">Methyltransferase family protein</fullName>
    </submittedName>
</protein>
<dbReference type="Pfam" id="PF13489">
    <property type="entry name" value="Methyltransf_23"/>
    <property type="match status" value="1"/>
</dbReference>
<reference evidence="1 2" key="1">
    <citation type="submission" date="2018-03" db="EMBL/GenBank/DDBJ databases">
        <title>Genomic Encyclopedia of Archaeal and Bacterial Type Strains, Phase II (KMG-II): from individual species to whole genera.</title>
        <authorList>
            <person name="Goeker M."/>
        </authorList>
    </citation>
    <scope>NUCLEOTIDE SEQUENCE [LARGE SCALE GENOMIC DNA]</scope>
    <source>
        <strain evidence="1 2">DSM 44720</strain>
    </source>
</reference>
<dbReference type="CDD" id="cd02440">
    <property type="entry name" value="AdoMet_MTases"/>
    <property type="match status" value="1"/>
</dbReference>